<keyword evidence="2" id="KW-1133">Transmembrane helix</keyword>
<evidence type="ECO:0000313" key="4">
    <source>
        <dbReference type="EMBL" id="MCP2273269.1"/>
    </source>
</evidence>
<comment type="caution">
    <text evidence="4">The sequence shown here is derived from an EMBL/GenBank/DDBJ whole genome shotgun (WGS) entry which is preliminary data.</text>
</comment>
<evidence type="ECO:0000256" key="3">
    <source>
        <dbReference type="SAM" id="SignalP"/>
    </source>
</evidence>
<organism evidence="4 5">
    <name type="scientific">Actinokineospora diospyrosa</name>
    <dbReference type="NCBI Taxonomy" id="103728"/>
    <lineage>
        <taxon>Bacteria</taxon>
        <taxon>Bacillati</taxon>
        <taxon>Actinomycetota</taxon>
        <taxon>Actinomycetes</taxon>
        <taxon>Pseudonocardiales</taxon>
        <taxon>Pseudonocardiaceae</taxon>
        <taxon>Actinokineospora</taxon>
    </lineage>
</organism>
<feature type="chain" id="PRO_5045562548" evidence="3">
    <location>
        <begin position="25"/>
        <end position="252"/>
    </location>
</feature>
<protein>
    <submittedName>
        <fullName evidence="4">Uncharacterized protein</fullName>
    </submittedName>
</protein>
<gene>
    <name evidence="4" type="ORF">LV75_005798</name>
</gene>
<reference evidence="4 5" key="1">
    <citation type="submission" date="2022-06" db="EMBL/GenBank/DDBJ databases">
        <title>Genomic Encyclopedia of Archaeal and Bacterial Type Strains, Phase II (KMG-II): from individual species to whole genera.</title>
        <authorList>
            <person name="Goeker M."/>
        </authorList>
    </citation>
    <scope>NUCLEOTIDE SEQUENCE [LARGE SCALE GENOMIC DNA]</scope>
    <source>
        <strain evidence="4 5">DSM 44255</strain>
    </source>
</reference>
<sequence>MRKILTTLTLAAMGVLGLAGYAGADPTPVDGAVSAADAAKAQAAASTPDVAATVGKFLGAAGFAAAGQAQVGGTSVSVYELSPDFVAGRSSKVGRLAYVAVPATAPGGASASVWTVRDASGAWSVANIAAGDLEFRNAGKLSPGAVLLREPQTNSWYAVTGSAIRSLSTGKTQSLAQYQREVASRYADKLPGSAYDRSGQAGGYSSPSTGLVSPTGTGTPGSATTPWAVLGILALAVAAVVLTTAAPALRRH</sequence>
<dbReference type="Proteomes" id="UP001205185">
    <property type="component" value="Unassembled WGS sequence"/>
</dbReference>
<feature type="signal peptide" evidence="3">
    <location>
        <begin position="1"/>
        <end position="24"/>
    </location>
</feature>
<keyword evidence="5" id="KW-1185">Reference proteome</keyword>
<accession>A0ABT1IKT3</accession>
<keyword evidence="2" id="KW-0472">Membrane</keyword>
<evidence type="ECO:0000313" key="5">
    <source>
        <dbReference type="Proteomes" id="UP001205185"/>
    </source>
</evidence>
<feature type="region of interest" description="Disordered" evidence="1">
    <location>
        <begin position="197"/>
        <end position="220"/>
    </location>
</feature>
<keyword evidence="2" id="KW-0812">Transmembrane</keyword>
<evidence type="ECO:0000256" key="2">
    <source>
        <dbReference type="SAM" id="Phobius"/>
    </source>
</evidence>
<dbReference type="EMBL" id="JAMTCO010000016">
    <property type="protein sequence ID" value="MCP2273269.1"/>
    <property type="molecule type" value="Genomic_DNA"/>
</dbReference>
<feature type="transmembrane region" description="Helical" evidence="2">
    <location>
        <begin position="227"/>
        <end position="249"/>
    </location>
</feature>
<proteinExistence type="predicted"/>
<name>A0ABT1IKT3_9PSEU</name>
<feature type="compositionally biased region" description="Low complexity" evidence="1">
    <location>
        <begin position="205"/>
        <end position="220"/>
    </location>
</feature>
<keyword evidence="3" id="KW-0732">Signal</keyword>
<dbReference type="RefSeq" id="WP_253890469.1">
    <property type="nucleotide sequence ID" value="NZ_BAAAVB010000003.1"/>
</dbReference>
<evidence type="ECO:0000256" key="1">
    <source>
        <dbReference type="SAM" id="MobiDB-lite"/>
    </source>
</evidence>